<evidence type="ECO:0000313" key="2">
    <source>
        <dbReference type="Proteomes" id="UP000697330"/>
    </source>
</evidence>
<dbReference type="EMBL" id="DYWQ01000157">
    <property type="protein sequence ID" value="HJF46143.1"/>
    <property type="molecule type" value="Genomic_DNA"/>
</dbReference>
<dbReference type="RefSeq" id="WP_274959707.1">
    <property type="nucleotide sequence ID" value="NZ_DYWQ01000157.1"/>
</dbReference>
<evidence type="ECO:0008006" key="3">
    <source>
        <dbReference type="Google" id="ProtNLM"/>
    </source>
</evidence>
<comment type="caution">
    <text evidence="1">The sequence shown here is derived from an EMBL/GenBank/DDBJ whole genome shotgun (WGS) entry which is preliminary data.</text>
</comment>
<evidence type="ECO:0000313" key="1">
    <source>
        <dbReference type="EMBL" id="HJF46143.1"/>
    </source>
</evidence>
<dbReference type="InterPro" id="IPR043502">
    <property type="entry name" value="DNA/RNA_pol_sf"/>
</dbReference>
<reference evidence="1" key="1">
    <citation type="journal article" date="2021" name="PeerJ">
        <title>Extensive microbial diversity within the chicken gut microbiome revealed by metagenomics and culture.</title>
        <authorList>
            <person name="Gilroy R."/>
            <person name="Ravi A."/>
            <person name="Getino M."/>
            <person name="Pursley I."/>
            <person name="Horton D.L."/>
            <person name="Alikhan N.F."/>
            <person name="Baker D."/>
            <person name="Gharbi K."/>
            <person name="Hall N."/>
            <person name="Watson M."/>
            <person name="Adriaenssens E.M."/>
            <person name="Foster-Nyarko E."/>
            <person name="Jarju S."/>
            <person name="Secka A."/>
            <person name="Antonio M."/>
            <person name="Oren A."/>
            <person name="Chaudhuri R.R."/>
            <person name="La Ragione R."/>
            <person name="Hildebrand F."/>
            <person name="Pallen M.J."/>
        </authorList>
    </citation>
    <scope>NUCLEOTIDE SEQUENCE</scope>
    <source>
        <strain evidence="1">CHK124-7917</strain>
    </source>
</reference>
<organism evidence="1 2">
    <name type="scientific">Thermophilibacter provencensis</name>
    <dbReference type="NCBI Taxonomy" id="1852386"/>
    <lineage>
        <taxon>Bacteria</taxon>
        <taxon>Bacillati</taxon>
        <taxon>Actinomycetota</taxon>
        <taxon>Coriobacteriia</taxon>
        <taxon>Coriobacteriales</taxon>
        <taxon>Atopobiaceae</taxon>
        <taxon>Thermophilibacter</taxon>
    </lineage>
</organism>
<sequence length="846" mass="94708">MARGGLDYSLWVSIDTEFVSPEGERGEARTREHRRVVSWQCCFTVGGRLVEWMLLPRTAQPPHIDEFCALVAERAGAPVGYYGREHNPTFNMTLVAHSQQADITTFKGSKRVLQILCSAAGGLFTGRSAWNVHIKRRRIVPDASTSQLYQLRVAVRDTMNFSAAGTSLAVLGDAVGLPKLDMSEDDYRDMAQVRDAEFERFAAYSIRDVEVAHRYLASAFGLVNVKLKPTIPSLSATYLRRRCTQALDGLGFPETYRDVESQKTDAYDAFYRGVRRKRKGLVAMHGVDGSREFVVDERLIPVTEVARDTQSLAAFSFKGGWNGCNVVGYFEGETYDADLCGAYPTASGAVLDPDWFQPFARTWEDEGMALQQLPPWSAFRPGFGCVHFEFPEAVKYPCLGFQTEHGIVYPRTSEGTSGCYVTLPEVVLALRLGARVHALRFVIPAVHERDDVLLAAYKGLIEQRARDAVTYGKKSPQELGDKLMNNAGLGKHGQDVSPKTYRDLRSLEMKDRGTSEVTNPVVASMSTALPRVCLLAAANQLDELGYRVFSETTDGFISDAPADVLTALDLYGFADRMRYVRAYYSDGADDKIWEIKHVQRRLLNQTTRLNVGFEPGGVLARGGFKGYKRLPGEKDVSGERRERFVHDVVTRTSPLAYTSRDWVSPADMLDWDEDMHVYKGRHAANPNFDMKRRPLLDTMADVEFACAGDVVRVANYDTAPWETLGEFRRHKATVGEHQLVLAADYVKAAERAANYTGRELTDTDFVRWAVTAHRSGRVRIDALSDLSGAERLRFINAFIHDGRPFTPNDWKNAGRQSRQNLPEPAVWMPWVEDMEEAWVGSLCPCA</sequence>
<accession>A0A921GHF5</accession>
<name>A0A921GHF5_9ACTN</name>
<protein>
    <recommendedName>
        <fullName evidence="3">DNA-directed DNA polymerase</fullName>
    </recommendedName>
</protein>
<dbReference type="Proteomes" id="UP000697330">
    <property type="component" value="Unassembled WGS sequence"/>
</dbReference>
<reference evidence="1" key="2">
    <citation type="submission" date="2021-09" db="EMBL/GenBank/DDBJ databases">
        <authorList>
            <person name="Gilroy R."/>
        </authorList>
    </citation>
    <scope>NUCLEOTIDE SEQUENCE</scope>
    <source>
        <strain evidence="1">CHK124-7917</strain>
    </source>
</reference>
<dbReference type="AlphaFoldDB" id="A0A921GHF5"/>
<proteinExistence type="predicted"/>
<dbReference type="SUPFAM" id="SSF56672">
    <property type="entry name" value="DNA/RNA polymerases"/>
    <property type="match status" value="1"/>
</dbReference>
<gene>
    <name evidence="1" type="ORF">K8U72_10255</name>
</gene>